<dbReference type="Proteomes" id="UP000018680">
    <property type="component" value="Chromosome"/>
</dbReference>
<dbReference type="GO" id="GO:0005737">
    <property type="term" value="C:cytoplasm"/>
    <property type="evidence" value="ECO:0007669"/>
    <property type="project" value="TreeGrafter"/>
</dbReference>
<proteinExistence type="predicted"/>
<dbReference type="eggNOG" id="COG2114">
    <property type="taxonomic scope" value="Bacteria"/>
</dbReference>
<dbReference type="InterPro" id="IPR041664">
    <property type="entry name" value="AAA_16"/>
</dbReference>
<organism evidence="4 5">
    <name type="scientific">Salinispira pacifica</name>
    <dbReference type="NCBI Taxonomy" id="1307761"/>
    <lineage>
        <taxon>Bacteria</taxon>
        <taxon>Pseudomonadati</taxon>
        <taxon>Spirochaetota</taxon>
        <taxon>Spirochaetia</taxon>
        <taxon>Spirochaetales</taxon>
        <taxon>Spirochaetaceae</taxon>
        <taxon>Salinispira</taxon>
    </lineage>
</organism>
<dbReference type="OrthoDB" id="190810at2"/>
<keyword evidence="1" id="KW-0547">Nucleotide-binding</keyword>
<dbReference type="GO" id="GO:0005524">
    <property type="term" value="F:ATP binding"/>
    <property type="evidence" value="ECO:0007669"/>
    <property type="project" value="UniProtKB-KW"/>
</dbReference>
<dbReference type="STRING" id="1307761.L21SP2_0305"/>
<dbReference type="GO" id="GO:0009190">
    <property type="term" value="P:cyclic nucleotide biosynthetic process"/>
    <property type="evidence" value="ECO:0007669"/>
    <property type="project" value="InterPro"/>
</dbReference>
<evidence type="ECO:0000256" key="2">
    <source>
        <dbReference type="ARBA" id="ARBA00022840"/>
    </source>
</evidence>
<dbReference type="InterPro" id="IPR027417">
    <property type="entry name" value="P-loop_NTPase"/>
</dbReference>
<sequence>MLFADLENSTELTRDMDPEEADELLSAVFGRFEDIVRAHEGSVEKYIGDAMVAVFGVPTIHEDDAERAVYCGIELLRELPSISGPSGEDLGLKMRIGVHSGLITTGTRGEFDVVTGSTMNVASRIQEAAASGELLISEDSAQLCSRDMELGPARRVRVKGVKEPLTLYPVSHGKQAIVRREEFVGREHLLGEIQRQYFLPPAGNFQGFLLTGEPGIGKTELVHQCIKAIEEQSTSPVELLFSRARKFRRQPYIVIVDFIANYFRVHPGMDEAEITKQLCNSPDKVNIGDRPAASRFARFYRDRSGITLRDQAFEILNGLLNELLQSMGRDSRVIMFIDNSDSMDRKSMDFLKFFFKQRTNSPMVILCEREPRAETDEIIPGLQHREIPPLTQEEGAKLLDILGTPDNPQLRELLLNQSKGNPLYLRSYAGHVERLGKEGRNTVTDEGIPDSIQNLFLSRIEGYNPDIRDLIIKLSVFSHFFSTIDAETVQRLTSGDPAIVPGALEFYISEDLLEEDRGIYYFRHDLIKRALYNSILNYNKRILHRIVADIMREQDHPHPVRLLHHLVHSREIRMAVEHAADSRTRAYNMEFVPYLEIMEKEIGKAPEFRLDILFMRARILFNNGFVTQADSIVKEMLGISIDEKTWLYGAVALHILTAYNIRSHRFEKGIFCGSRSLQYYRRCDDREFHLHRGLVANSRHHAQAAVLSLMIQSESKRGNWENAEALLGELAQAEHRIYQIQSEVQLSMYRGRYLYALELIEASPFHSGSVGDDMLKPTVPVLSFLSGKWDQLGAICDEMIASAQRDSVNRVAAYSYKAVYLWHLNPENPEIDTVMEQSSFRSSQSPNIFDRISNACLRAEVLLILGRLSEAEEEARSGLLLAQRHSTYHELFTLLVLLGEIHAARDDREGAAFFISDAMGMCGSFPSLRRRDRISCLYFSTLLHAGEEQGCSQDLGELCRLEEEQLVPDSGLKNLKRTRFFQEIYESLEEYPMGNENPDGQGIKS</sequence>
<dbReference type="PROSITE" id="PS50125">
    <property type="entry name" value="GUANYLATE_CYCLASE_2"/>
    <property type="match status" value="1"/>
</dbReference>
<dbReference type="InterPro" id="IPR011990">
    <property type="entry name" value="TPR-like_helical_dom_sf"/>
</dbReference>
<evidence type="ECO:0000256" key="1">
    <source>
        <dbReference type="ARBA" id="ARBA00022741"/>
    </source>
</evidence>
<dbReference type="EMBL" id="CP006939">
    <property type="protein sequence ID" value="AHC13745.1"/>
    <property type="molecule type" value="Genomic_DNA"/>
</dbReference>
<dbReference type="InterPro" id="IPR001054">
    <property type="entry name" value="A/G_cyclase"/>
</dbReference>
<evidence type="ECO:0000313" key="5">
    <source>
        <dbReference type="Proteomes" id="UP000018680"/>
    </source>
</evidence>
<keyword evidence="2" id="KW-0067">ATP-binding</keyword>
<gene>
    <name evidence="4" type="ORF">L21SP2_0305</name>
</gene>
<dbReference type="Gene3D" id="1.25.40.10">
    <property type="entry name" value="Tetratricopeptide repeat domain"/>
    <property type="match status" value="1"/>
</dbReference>
<feature type="domain" description="Guanylate cyclase" evidence="3">
    <location>
        <begin position="1"/>
        <end position="126"/>
    </location>
</feature>
<evidence type="ECO:0000259" key="3">
    <source>
        <dbReference type="PROSITE" id="PS50125"/>
    </source>
</evidence>
<dbReference type="GO" id="GO:0035556">
    <property type="term" value="P:intracellular signal transduction"/>
    <property type="evidence" value="ECO:0007669"/>
    <property type="project" value="InterPro"/>
</dbReference>
<dbReference type="PANTHER" id="PTHR16305:SF28">
    <property type="entry name" value="GUANYLATE CYCLASE DOMAIN-CONTAINING PROTEIN"/>
    <property type="match status" value="1"/>
</dbReference>
<reference evidence="4 5" key="1">
    <citation type="journal article" date="2015" name="Stand. Genomic Sci.">
        <title>Complete genome sequence and description of Salinispira pacifica gen. nov., sp. nov., a novel spirochaete isolated form a hypersaline microbial mat.</title>
        <authorList>
            <person name="Ben Hania W."/>
            <person name="Joseph M."/>
            <person name="Schumann P."/>
            <person name="Bunk B."/>
            <person name="Fiebig A."/>
            <person name="Sproer C."/>
            <person name="Klenk H.P."/>
            <person name="Fardeau M.L."/>
            <person name="Spring S."/>
        </authorList>
    </citation>
    <scope>NUCLEOTIDE SEQUENCE [LARGE SCALE GENOMIC DNA]</scope>
    <source>
        <strain evidence="4 5">L21-RPul-D2</strain>
    </source>
</reference>
<dbReference type="Gene3D" id="3.40.50.300">
    <property type="entry name" value="P-loop containing nucleotide triphosphate hydrolases"/>
    <property type="match status" value="1"/>
</dbReference>
<keyword evidence="5" id="KW-1185">Reference proteome</keyword>
<protein>
    <submittedName>
        <fullName evidence="4">Adenylate cyclase</fullName>
        <ecNumber evidence="4">4.6.1.1</ecNumber>
    </submittedName>
</protein>
<name>V5WDQ1_9SPIO</name>
<dbReference type="InterPro" id="IPR029787">
    <property type="entry name" value="Nucleotide_cyclase"/>
</dbReference>
<dbReference type="CDD" id="cd07302">
    <property type="entry name" value="CHD"/>
    <property type="match status" value="1"/>
</dbReference>
<keyword evidence="4" id="KW-0456">Lyase</keyword>
<evidence type="ECO:0000313" key="4">
    <source>
        <dbReference type="EMBL" id="AHC13745.1"/>
    </source>
</evidence>
<dbReference type="SUPFAM" id="SSF52540">
    <property type="entry name" value="P-loop containing nucleoside triphosphate hydrolases"/>
    <property type="match status" value="1"/>
</dbReference>
<dbReference type="KEGG" id="slr:L21SP2_0305"/>
<dbReference type="HOGENOM" id="CLU_301661_0_0_12"/>
<dbReference type="eggNOG" id="COG2909">
    <property type="taxonomic scope" value="Bacteria"/>
</dbReference>
<dbReference type="PANTHER" id="PTHR16305">
    <property type="entry name" value="TESTICULAR SOLUBLE ADENYLYL CYCLASE"/>
    <property type="match status" value="1"/>
</dbReference>
<dbReference type="AlphaFoldDB" id="V5WDQ1"/>
<dbReference type="Gene3D" id="3.30.70.1230">
    <property type="entry name" value="Nucleotide cyclase"/>
    <property type="match status" value="1"/>
</dbReference>
<dbReference type="GO" id="GO:0004016">
    <property type="term" value="F:adenylate cyclase activity"/>
    <property type="evidence" value="ECO:0007669"/>
    <property type="project" value="UniProtKB-EC"/>
</dbReference>
<dbReference type="EC" id="4.6.1.1" evidence="4"/>
<accession>V5WDQ1</accession>
<dbReference type="Pfam" id="PF00211">
    <property type="entry name" value="Guanylate_cyc"/>
    <property type="match status" value="1"/>
</dbReference>
<dbReference type="SMART" id="SM00044">
    <property type="entry name" value="CYCc"/>
    <property type="match status" value="1"/>
</dbReference>
<dbReference type="SUPFAM" id="SSF55073">
    <property type="entry name" value="Nucleotide cyclase"/>
    <property type="match status" value="1"/>
</dbReference>
<dbReference type="Pfam" id="PF13191">
    <property type="entry name" value="AAA_16"/>
    <property type="match status" value="1"/>
</dbReference>